<gene>
    <name evidence="1" type="ORF">SFOMI_1823</name>
</gene>
<proteinExistence type="predicted"/>
<evidence type="ECO:0008006" key="3">
    <source>
        <dbReference type="Google" id="ProtNLM"/>
    </source>
</evidence>
<comment type="caution">
    <text evidence="1">The sequence shown here is derived from an EMBL/GenBank/DDBJ whole genome shotgun (WGS) entry which is preliminary data.</text>
</comment>
<dbReference type="EMBL" id="BEWI01000031">
    <property type="protein sequence ID" value="GAY21286.1"/>
    <property type="molecule type" value="Genomic_DNA"/>
</dbReference>
<evidence type="ECO:0000313" key="2">
    <source>
        <dbReference type="Proteomes" id="UP000221538"/>
    </source>
</evidence>
<name>A0A292ZEF6_SPHSA</name>
<protein>
    <recommendedName>
        <fullName evidence="3">DUF2384 domain-containing protein</fullName>
    </recommendedName>
</protein>
<dbReference type="Proteomes" id="UP000221538">
    <property type="component" value="Unassembled WGS sequence"/>
</dbReference>
<evidence type="ECO:0000313" key="1">
    <source>
        <dbReference type="EMBL" id="GAY21286.1"/>
    </source>
</evidence>
<reference evidence="1 2" key="1">
    <citation type="journal article" date="2013" name="Biodegradation">
        <title>Occurrence of 4-tert-butylphenol (4-t-BP) biodegradation in an aquatic sample caused by the presence of Spirodela polyrrhiza and isolation of a 4-t-BP-utilizing bacterium.</title>
        <authorList>
            <person name="Ogata Y."/>
            <person name="Toyama T."/>
            <person name="Yu N."/>
            <person name="Wang X."/>
            <person name="Sei K."/>
            <person name="Ike M."/>
        </authorList>
    </citation>
    <scope>NUCLEOTIDE SEQUENCE [LARGE SCALE GENOMIC DNA]</scope>
    <source>
        <strain evidence="1 2">OMI</strain>
    </source>
</reference>
<accession>A0A292ZEF6</accession>
<organism evidence="1 2">
    <name type="scientific">Sphingobium fuliginis (strain ATCC 27551)</name>
    <dbReference type="NCBI Taxonomy" id="336203"/>
    <lineage>
        <taxon>Bacteria</taxon>
        <taxon>Pseudomonadati</taxon>
        <taxon>Pseudomonadota</taxon>
        <taxon>Alphaproteobacteria</taxon>
        <taxon>Sphingomonadales</taxon>
        <taxon>Sphingomonadaceae</taxon>
        <taxon>Sphingobium</taxon>
    </lineage>
</organism>
<sequence length="37" mass="3993">MDNAAFDGVSALHLMLNGELADIIRVRRYLEAECAGG</sequence>
<dbReference type="AlphaFoldDB" id="A0A292ZEF6"/>
<reference evidence="1 2" key="2">
    <citation type="journal article" date="2013" name="Environ. Sci. Technol.">
        <title>The 4-tert-butylphenol-utilizing bacterium Sphingobium fuliginis OMI can degrade bisphenols via phenolic ring hydroxylation and meta-cleavage pathway.</title>
        <authorList>
            <person name="Ogata Y."/>
            <person name="Goda S."/>
            <person name="Toyama T."/>
            <person name="Sei K."/>
            <person name="Ike M."/>
        </authorList>
    </citation>
    <scope>NUCLEOTIDE SEQUENCE [LARGE SCALE GENOMIC DNA]</scope>
    <source>
        <strain evidence="1 2">OMI</strain>
    </source>
</reference>